<dbReference type="EMBL" id="JAUSVY010000003">
    <property type="protein sequence ID" value="MDQ0504877.1"/>
    <property type="molecule type" value="Genomic_DNA"/>
</dbReference>
<sequence>MTILMDITRIFRRALQFTPTGIDRVELAYALHLLQVPADVHYIVRYRSHVWPLRPAAVPRFLATLAARWEGADAAAKTDEIARLERFLGLPAGALAAPPARRAPPAPDIRPLFATLFSPGAGITGALSRPVGRGAVYLNVSHEGLTFPGEVEQLARARGWKPVYLIHDLIPLTHPEYVREGDEAKHDARMSQVLNTAAAIIYNSRDTEEAMAAFARRKGRALPPGIVSLLGIEAKFQSPADAPPPVAGHPYFVMLGTIEPRKNHLLLLHVWRRLAELKGAATPKLVLVGRRGWENENILDLLDRATGLKPHVFECNRLPDGHLKRLLQGARAMLFPSFAEGYGLPLAEALALGVPVIASDLPVFQEIAGDLPCYRDPIDGLGWMAAIADFGAPQSVARAAQVAALPGFRVPTWAQHFAATDALILGLAP</sequence>
<dbReference type="Pfam" id="PF00534">
    <property type="entry name" value="Glycos_transf_1"/>
    <property type="match status" value="1"/>
</dbReference>
<dbReference type="PANTHER" id="PTHR46401:SF9">
    <property type="entry name" value="MANNOSYLTRANSFERASE A"/>
    <property type="match status" value="1"/>
</dbReference>
<accession>A0ABU0LCK1</accession>
<organism evidence="2 3">
    <name type="scientific">Xanthobacter agilis</name>
    <dbReference type="NCBI Taxonomy" id="47492"/>
    <lineage>
        <taxon>Bacteria</taxon>
        <taxon>Pseudomonadati</taxon>
        <taxon>Pseudomonadota</taxon>
        <taxon>Alphaproteobacteria</taxon>
        <taxon>Hyphomicrobiales</taxon>
        <taxon>Xanthobacteraceae</taxon>
        <taxon>Xanthobacter</taxon>
    </lineage>
</organism>
<evidence type="ECO:0000313" key="3">
    <source>
        <dbReference type="Proteomes" id="UP001241747"/>
    </source>
</evidence>
<dbReference type="PANTHER" id="PTHR46401">
    <property type="entry name" value="GLYCOSYLTRANSFERASE WBBK-RELATED"/>
    <property type="match status" value="1"/>
</dbReference>
<dbReference type="RefSeq" id="WP_237344742.1">
    <property type="nucleotide sequence ID" value="NZ_JABWGX010000005.1"/>
</dbReference>
<comment type="caution">
    <text evidence="2">The sequence shown here is derived from an EMBL/GenBank/DDBJ whole genome shotgun (WGS) entry which is preliminary data.</text>
</comment>
<feature type="domain" description="Glycosyl transferase family 1" evidence="1">
    <location>
        <begin position="248"/>
        <end position="370"/>
    </location>
</feature>
<dbReference type="InterPro" id="IPR001296">
    <property type="entry name" value="Glyco_trans_1"/>
</dbReference>
<dbReference type="Gene3D" id="3.40.50.2000">
    <property type="entry name" value="Glycogen Phosphorylase B"/>
    <property type="match status" value="1"/>
</dbReference>
<dbReference type="Proteomes" id="UP001241747">
    <property type="component" value="Unassembled WGS sequence"/>
</dbReference>
<evidence type="ECO:0000313" key="2">
    <source>
        <dbReference type="EMBL" id="MDQ0504877.1"/>
    </source>
</evidence>
<dbReference type="CDD" id="cd03809">
    <property type="entry name" value="GT4_MtfB-like"/>
    <property type="match status" value="1"/>
</dbReference>
<protein>
    <submittedName>
        <fullName evidence="2">Glycosyltransferase involved in cell wall biosynthesis</fullName>
    </submittedName>
</protein>
<reference evidence="2 3" key="1">
    <citation type="submission" date="2023-07" db="EMBL/GenBank/DDBJ databases">
        <title>Genomic Encyclopedia of Type Strains, Phase IV (KMG-IV): sequencing the most valuable type-strain genomes for metagenomic binning, comparative biology and taxonomic classification.</title>
        <authorList>
            <person name="Goeker M."/>
        </authorList>
    </citation>
    <scope>NUCLEOTIDE SEQUENCE [LARGE SCALE GENOMIC DNA]</scope>
    <source>
        <strain evidence="2 3">DSM 3770</strain>
    </source>
</reference>
<keyword evidence="3" id="KW-1185">Reference proteome</keyword>
<evidence type="ECO:0000259" key="1">
    <source>
        <dbReference type="Pfam" id="PF00534"/>
    </source>
</evidence>
<gene>
    <name evidence="2" type="ORF">QOZ94_001659</name>
</gene>
<dbReference type="SUPFAM" id="SSF53756">
    <property type="entry name" value="UDP-Glycosyltransferase/glycogen phosphorylase"/>
    <property type="match status" value="1"/>
</dbReference>
<name>A0ABU0LCK1_XANAG</name>
<proteinExistence type="predicted"/>